<evidence type="ECO:0000256" key="5">
    <source>
        <dbReference type="ARBA" id="ARBA00023098"/>
    </source>
</evidence>
<dbReference type="SMART" id="SM00827">
    <property type="entry name" value="PKS_AT"/>
    <property type="match status" value="1"/>
</dbReference>
<dbReference type="GO" id="GO:0005886">
    <property type="term" value="C:plasma membrane"/>
    <property type="evidence" value="ECO:0007669"/>
    <property type="project" value="TreeGrafter"/>
</dbReference>
<keyword evidence="4" id="KW-0276">Fatty acid metabolism</keyword>
<dbReference type="InterPro" id="IPR036736">
    <property type="entry name" value="ACP-like_sf"/>
</dbReference>
<dbReference type="SMART" id="SM00825">
    <property type="entry name" value="PKS_KS"/>
    <property type="match status" value="1"/>
</dbReference>
<evidence type="ECO:0000313" key="11">
    <source>
        <dbReference type="Proteomes" id="UP000199001"/>
    </source>
</evidence>
<dbReference type="Pfam" id="PF02801">
    <property type="entry name" value="Ketoacyl-synt_C"/>
    <property type="match status" value="1"/>
</dbReference>
<dbReference type="InterPro" id="IPR016035">
    <property type="entry name" value="Acyl_Trfase/lysoPLipase"/>
</dbReference>
<dbReference type="SMART" id="SM00823">
    <property type="entry name" value="PKS_PP"/>
    <property type="match status" value="1"/>
</dbReference>
<dbReference type="SUPFAM" id="SSF52151">
    <property type="entry name" value="FabD/lysophospholipase-like"/>
    <property type="match status" value="1"/>
</dbReference>
<dbReference type="InterPro" id="IPR001227">
    <property type="entry name" value="Ac_transferase_dom_sf"/>
</dbReference>
<dbReference type="STRING" id="47855.GA0070606_1999"/>
<accession>A0A1C6UF33</accession>
<keyword evidence="6" id="KW-0511">Multifunctional enzyme</keyword>
<evidence type="ECO:0000259" key="9">
    <source>
        <dbReference type="PROSITE" id="PS52004"/>
    </source>
</evidence>
<dbReference type="OrthoDB" id="9778690at2"/>
<dbReference type="PROSITE" id="PS00606">
    <property type="entry name" value="KS3_1"/>
    <property type="match status" value="1"/>
</dbReference>
<keyword evidence="11" id="KW-1185">Reference proteome</keyword>
<sequence>MTELPAHLDEQFDNALAVVGLAGRFPGASNVAEFWRNLCAGVESVTFFSPEELAAAGVPESVYSHPSYVPAKARLDGVELFDAEFFGFSAHEAELTDPQHRLFLECAWEALEDAAYDPARFPGRIGVYAGSSVNSYLLRAVAADPTLISDMSALMANEKDFLATRVAYKFDLRGPAMTVQSACSTSLVAIHQACQALLAGECDMALAGGVGVRAEDAEGYRHQDGMALSPDGHCRAFDRAAAGTVNGSGLAVVVLRRLVDAVAAGDVVHAVVRGSAVNNDGGGKAGFTAPSAVGQAQVVADALAVAGVSASSVGFVEAHGTGTPLGDPIEVAGLTRAFRVDADGVGFCALGSVKTNVGHLDAAAGVAGFVKAVLAVREGVVPPTVHFREANPKLALESSPFFVNGELVSWPLVGVRRAGVSALGVGGTNAHVVLEQPPAVSSVGGGVRGWQVVVVSGRTPSALVEVGRRVGGVLASGGVGLADVAYTLQVGRRHFERRRAVVCRDATQAAAALTGADPERLLTGRAGDLPPALVFLFPGGGSQYVGMGRQLYADEPVFAEHLDRCADLAAARLGYDLRDAVLAADGDPRAAEILDTTAGRLTALFAVEYALARLWESWGVRPEAMLGHSSGEYVAACLAGVFDLADAIDTVALRGQLIDRLPEGAMLAVNLAEPDAARYAGDDLDVAAVNGPEQTVLSGPAAAVEAARAALDADGVRAKLVRVRQAAHTRMLDPLLGEFAAHMATVALRPPQARVGSNVTGGWLTAAEATDPGYWVRHLRATVRFGDNLRTAAALPDAAFLEVGPGHALGTMALAMSRAAGAETTTSIVASLPASPEQDENETLLGALARLWLAGAAIDWAAFSAGEQRRRVPLPTYPFERRRYSLLNGSAPAPQEAPAAAGPKHDRPDLPTEYEPPRTDIEETVAQAWRELLGYREIGVFDDFLLLGGDSLLTGRLVARLQDTFQVPITVAEAFARRTVAQQADLLQDRLLAELEGLSDADAERLMGETDREPLADSDAERLAGGTDRDAPCDSEAGRLAGGTDPAEAGR</sequence>
<dbReference type="Pfam" id="PF00109">
    <property type="entry name" value="ketoacyl-synt"/>
    <property type="match status" value="1"/>
</dbReference>
<dbReference type="Pfam" id="PF00698">
    <property type="entry name" value="Acyl_transf_1"/>
    <property type="match status" value="1"/>
</dbReference>
<name>A0A1C6UF33_9ACTN</name>
<dbReference type="PROSITE" id="PS50075">
    <property type="entry name" value="CARRIER"/>
    <property type="match status" value="1"/>
</dbReference>
<feature type="compositionally biased region" description="Basic and acidic residues" evidence="7">
    <location>
        <begin position="1003"/>
        <end position="1032"/>
    </location>
</feature>
<gene>
    <name evidence="10" type="ORF">GA0070606_1999</name>
</gene>
<dbReference type="InterPro" id="IPR018201">
    <property type="entry name" value="Ketoacyl_synth_AS"/>
</dbReference>
<dbReference type="GO" id="GO:0005737">
    <property type="term" value="C:cytoplasm"/>
    <property type="evidence" value="ECO:0007669"/>
    <property type="project" value="TreeGrafter"/>
</dbReference>
<reference evidence="11" key="1">
    <citation type="submission" date="2016-06" db="EMBL/GenBank/DDBJ databases">
        <authorList>
            <person name="Varghese N."/>
            <person name="Submissions Spin"/>
        </authorList>
    </citation>
    <scope>NUCLEOTIDE SEQUENCE [LARGE SCALE GENOMIC DNA]</scope>
    <source>
        <strain evidence="11">DSM 43903</strain>
    </source>
</reference>
<dbReference type="RefSeq" id="WP_091097035.1">
    <property type="nucleotide sequence ID" value="NZ_FMHZ01000002.1"/>
</dbReference>
<dbReference type="PANTHER" id="PTHR43775:SF37">
    <property type="entry name" value="SI:DKEY-61P9.11"/>
    <property type="match status" value="1"/>
</dbReference>
<dbReference type="FunFam" id="3.40.47.10:FF:000042">
    <property type="entry name" value="Polyketide synthase Pks13"/>
    <property type="match status" value="1"/>
</dbReference>
<organism evidence="10 11">
    <name type="scientific">Micromonospora citrea</name>
    <dbReference type="NCBI Taxonomy" id="47855"/>
    <lineage>
        <taxon>Bacteria</taxon>
        <taxon>Bacillati</taxon>
        <taxon>Actinomycetota</taxon>
        <taxon>Actinomycetes</taxon>
        <taxon>Micromonosporales</taxon>
        <taxon>Micromonosporaceae</taxon>
        <taxon>Micromonospora</taxon>
    </lineage>
</organism>
<dbReference type="InterPro" id="IPR050091">
    <property type="entry name" value="PKS_NRPS_Biosynth_Enz"/>
</dbReference>
<proteinExistence type="predicted"/>
<dbReference type="Gene3D" id="1.10.1200.10">
    <property type="entry name" value="ACP-like"/>
    <property type="match status" value="1"/>
</dbReference>
<dbReference type="Pfam" id="PF22621">
    <property type="entry name" value="CurL-like_PKS_C"/>
    <property type="match status" value="1"/>
</dbReference>
<dbReference type="InterPro" id="IPR020841">
    <property type="entry name" value="PKS_Beta-ketoAc_synthase_dom"/>
</dbReference>
<dbReference type="GO" id="GO:0031177">
    <property type="term" value="F:phosphopantetheine binding"/>
    <property type="evidence" value="ECO:0007669"/>
    <property type="project" value="InterPro"/>
</dbReference>
<dbReference type="Gene3D" id="3.40.366.10">
    <property type="entry name" value="Malonyl-Coenzyme A Acyl Carrier Protein, domain 2"/>
    <property type="match status" value="1"/>
</dbReference>
<dbReference type="CDD" id="cd00833">
    <property type="entry name" value="PKS"/>
    <property type="match status" value="1"/>
</dbReference>
<keyword evidence="3 10" id="KW-0808">Transferase</keyword>
<dbReference type="InterPro" id="IPR016039">
    <property type="entry name" value="Thiolase-like"/>
</dbReference>
<keyword evidence="5" id="KW-0443">Lipid metabolism</keyword>
<dbReference type="Proteomes" id="UP000199001">
    <property type="component" value="Unassembled WGS sequence"/>
</dbReference>
<dbReference type="InterPro" id="IPR014030">
    <property type="entry name" value="Ketoacyl_synth_N"/>
</dbReference>
<evidence type="ECO:0000259" key="8">
    <source>
        <dbReference type="PROSITE" id="PS50075"/>
    </source>
</evidence>
<dbReference type="EMBL" id="FMHZ01000002">
    <property type="protein sequence ID" value="SCL52690.1"/>
    <property type="molecule type" value="Genomic_DNA"/>
</dbReference>
<dbReference type="InterPro" id="IPR014031">
    <property type="entry name" value="Ketoacyl_synth_C"/>
</dbReference>
<keyword evidence="1" id="KW-0596">Phosphopantetheine</keyword>
<evidence type="ECO:0000256" key="4">
    <source>
        <dbReference type="ARBA" id="ARBA00022832"/>
    </source>
</evidence>
<dbReference type="GO" id="GO:0004315">
    <property type="term" value="F:3-oxoacyl-[acyl-carrier-protein] synthase activity"/>
    <property type="evidence" value="ECO:0007669"/>
    <property type="project" value="InterPro"/>
</dbReference>
<evidence type="ECO:0000313" key="10">
    <source>
        <dbReference type="EMBL" id="SCL52690.1"/>
    </source>
</evidence>
<feature type="region of interest" description="Disordered" evidence="7">
    <location>
        <begin position="1003"/>
        <end position="1051"/>
    </location>
</feature>
<dbReference type="SUPFAM" id="SSF53901">
    <property type="entry name" value="Thiolase-like"/>
    <property type="match status" value="1"/>
</dbReference>
<evidence type="ECO:0000256" key="6">
    <source>
        <dbReference type="ARBA" id="ARBA00023268"/>
    </source>
</evidence>
<keyword evidence="2" id="KW-0597">Phosphoprotein</keyword>
<dbReference type="AlphaFoldDB" id="A0A1C6UF33"/>
<evidence type="ECO:0000256" key="2">
    <source>
        <dbReference type="ARBA" id="ARBA00022553"/>
    </source>
</evidence>
<evidence type="ECO:0000256" key="3">
    <source>
        <dbReference type="ARBA" id="ARBA00022679"/>
    </source>
</evidence>
<evidence type="ECO:0000256" key="1">
    <source>
        <dbReference type="ARBA" id="ARBA00022450"/>
    </source>
</evidence>
<dbReference type="Pfam" id="PF00550">
    <property type="entry name" value="PP-binding"/>
    <property type="match status" value="1"/>
</dbReference>
<dbReference type="PROSITE" id="PS52004">
    <property type="entry name" value="KS3_2"/>
    <property type="match status" value="1"/>
</dbReference>
<protein>
    <submittedName>
        <fullName evidence="10">Acyl transferase domain-containing protein</fullName>
    </submittedName>
</protein>
<dbReference type="Gene3D" id="3.40.47.10">
    <property type="match status" value="1"/>
</dbReference>
<dbReference type="InterPro" id="IPR020806">
    <property type="entry name" value="PKS_PP-bd"/>
</dbReference>
<dbReference type="InterPro" id="IPR014043">
    <property type="entry name" value="Acyl_transferase_dom"/>
</dbReference>
<dbReference type="GO" id="GO:0071770">
    <property type="term" value="P:DIM/DIP cell wall layer assembly"/>
    <property type="evidence" value="ECO:0007669"/>
    <property type="project" value="TreeGrafter"/>
</dbReference>
<dbReference type="SUPFAM" id="SSF47336">
    <property type="entry name" value="ACP-like"/>
    <property type="match status" value="1"/>
</dbReference>
<dbReference type="GO" id="GO:0004312">
    <property type="term" value="F:fatty acid synthase activity"/>
    <property type="evidence" value="ECO:0007669"/>
    <property type="project" value="TreeGrafter"/>
</dbReference>
<feature type="domain" description="Carrier" evidence="8">
    <location>
        <begin position="916"/>
        <end position="991"/>
    </location>
</feature>
<dbReference type="InterPro" id="IPR009081">
    <property type="entry name" value="PP-bd_ACP"/>
</dbReference>
<feature type="domain" description="Ketosynthase family 3 (KS3)" evidence="9">
    <location>
        <begin position="13"/>
        <end position="436"/>
    </location>
</feature>
<dbReference type="Gene3D" id="3.30.70.3290">
    <property type="match status" value="1"/>
</dbReference>
<dbReference type="SUPFAM" id="SSF55048">
    <property type="entry name" value="Probable ACP-binding domain of malonyl-CoA ACP transacylase"/>
    <property type="match status" value="1"/>
</dbReference>
<feature type="region of interest" description="Disordered" evidence="7">
    <location>
        <begin position="890"/>
        <end position="916"/>
    </location>
</feature>
<feature type="compositionally biased region" description="Basic and acidic residues" evidence="7">
    <location>
        <begin position="903"/>
        <end position="916"/>
    </location>
</feature>
<dbReference type="GO" id="GO:0006633">
    <property type="term" value="P:fatty acid biosynthetic process"/>
    <property type="evidence" value="ECO:0007669"/>
    <property type="project" value="InterPro"/>
</dbReference>
<feature type="compositionally biased region" description="Low complexity" evidence="7">
    <location>
        <begin position="891"/>
        <end position="902"/>
    </location>
</feature>
<dbReference type="PANTHER" id="PTHR43775">
    <property type="entry name" value="FATTY ACID SYNTHASE"/>
    <property type="match status" value="1"/>
</dbReference>
<dbReference type="InterPro" id="IPR016036">
    <property type="entry name" value="Malonyl_transacylase_ACP-bd"/>
</dbReference>
<evidence type="ECO:0000256" key="7">
    <source>
        <dbReference type="SAM" id="MobiDB-lite"/>
    </source>
</evidence>